<feature type="binding site" evidence="5">
    <location>
        <begin position="85"/>
        <end position="88"/>
    </location>
    <ligand>
        <name>AMP</name>
        <dbReference type="ChEBI" id="CHEBI:456215"/>
    </ligand>
</feature>
<accession>A0ABY6Z3I9</accession>
<organism evidence="9 10">
    <name type="scientific">Alicyclobacillus dauci</name>
    <dbReference type="NCBI Taxonomy" id="1475485"/>
    <lineage>
        <taxon>Bacteria</taxon>
        <taxon>Bacillati</taxon>
        <taxon>Bacillota</taxon>
        <taxon>Bacilli</taxon>
        <taxon>Bacillales</taxon>
        <taxon>Alicyclobacillaceae</taxon>
        <taxon>Alicyclobacillus</taxon>
    </lineage>
</organism>
<protein>
    <recommendedName>
        <fullName evidence="5 7">Adenylate kinase</fullName>
        <shortName evidence="5">AK</shortName>
        <ecNumber evidence="5 7">2.7.4.3</ecNumber>
    </recommendedName>
    <alternativeName>
        <fullName evidence="5">ATP-AMP transphosphorylase</fullName>
    </alternativeName>
    <alternativeName>
        <fullName evidence="5">ATP:AMP phosphotransferase</fullName>
    </alternativeName>
    <alternativeName>
        <fullName evidence="5">Adenylate monophosphate kinase</fullName>
    </alternativeName>
</protein>
<dbReference type="NCBIfam" id="NF001380">
    <property type="entry name" value="PRK00279.1-2"/>
    <property type="match status" value="1"/>
</dbReference>
<comment type="catalytic activity">
    <reaction evidence="5 7">
        <text>AMP + ATP = 2 ADP</text>
        <dbReference type="Rhea" id="RHEA:12973"/>
        <dbReference type="ChEBI" id="CHEBI:30616"/>
        <dbReference type="ChEBI" id="CHEBI:456215"/>
        <dbReference type="ChEBI" id="CHEBI:456216"/>
        <dbReference type="EC" id="2.7.4.3"/>
    </reaction>
</comment>
<dbReference type="RefSeq" id="WP_268044902.1">
    <property type="nucleotide sequence ID" value="NZ_CP104064.1"/>
</dbReference>
<keyword evidence="5" id="KW-0963">Cytoplasm</keyword>
<keyword evidence="5" id="KW-0862">Zinc</keyword>
<comment type="subcellular location">
    <subcellularLocation>
        <location evidence="5 7">Cytoplasm</location>
    </subcellularLocation>
</comment>
<dbReference type="Proteomes" id="UP001164803">
    <property type="component" value="Chromosome"/>
</dbReference>
<dbReference type="InterPro" id="IPR027417">
    <property type="entry name" value="P-loop_NTPase"/>
</dbReference>
<feature type="binding site" evidence="5">
    <location>
        <position position="31"/>
    </location>
    <ligand>
        <name>AMP</name>
        <dbReference type="ChEBI" id="CHEBI:456215"/>
    </ligand>
</feature>
<feature type="binding site" evidence="5">
    <location>
        <position position="127"/>
    </location>
    <ligand>
        <name>ATP</name>
        <dbReference type="ChEBI" id="CHEBI:30616"/>
    </ligand>
</feature>
<feature type="binding site" evidence="5">
    <location>
        <position position="160"/>
    </location>
    <ligand>
        <name>AMP</name>
        <dbReference type="ChEBI" id="CHEBI:456215"/>
    </ligand>
</feature>
<dbReference type="NCBIfam" id="NF001381">
    <property type="entry name" value="PRK00279.1-3"/>
    <property type="match status" value="1"/>
</dbReference>
<evidence type="ECO:0000256" key="4">
    <source>
        <dbReference type="ARBA" id="ARBA00022777"/>
    </source>
</evidence>
<feature type="binding site" evidence="5">
    <location>
        <position position="198"/>
    </location>
    <ligand>
        <name>ATP</name>
        <dbReference type="ChEBI" id="CHEBI:30616"/>
    </ligand>
</feature>
<name>A0ABY6Z3I9_9BACL</name>
<evidence type="ECO:0000313" key="9">
    <source>
        <dbReference type="EMBL" id="WAH37411.1"/>
    </source>
</evidence>
<dbReference type="Gene3D" id="3.40.50.300">
    <property type="entry name" value="P-loop containing nucleotide triphosphate hydrolases"/>
    <property type="match status" value="1"/>
</dbReference>
<dbReference type="SUPFAM" id="SSF52540">
    <property type="entry name" value="P-loop containing nucleoside triphosphate hydrolases"/>
    <property type="match status" value="1"/>
</dbReference>
<evidence type="ECO:0000256" key="1">
    <source>
        <dbReference type="ARBA" id="ARBA00022679"/>
    </source>
</evidence>
<keyword evidence="10" id="KW-1185">Reference proteome</keyword>
<dbReference type="PRINTS" id="PR00094">
    <property type="entry name" value="ADENYLTKNASE"/>
</dbReference>
<evidence type="ECO:0000256" key="5">
    <source>
        <dbReference type="HAMAP-Rule" id="MF_00235"/>
    </source>
</evidence>
<sequence>MQVILVGLPGAGKGTQAERIQSDFGIPHISTGDMFRRAVASGGELGKQVQSYLDSGRLVPDEITIAVVRERLKAEDAQRGFLLDGFPRTLEQAGALDAMLNELHRPLDAVLYIHVHENVLLARLTGRRICRSCGATYHTVFQPPQVEGVCDKCGGELYQRPDDTEAAVKTRLEQYQQTAPLIDYYKERGVLYQVEGEQPIDKVHADVKAVLQPFVR</sequence>
<dbReference type="PROSITE" id="PS00113">
    <property type="entry name" value="ADENYLATE_KINASE"/>
    <property type="match status" value="1"/>
</dbReference>
<feature type="binding site" evidence="5">
    <location>
        <position position="92"/>
    </location>
    <ligand>
        <name>AMP</name>
        <dbReference type="ChEBI" id="CHEBI:456215"/>
    </ligand>
</feature>
<feature type="domain" description="Adenylate kinase active site lid" evidence="8">
    <location>
        <begin position="127"/>
        <end position="162"/>
    </location>
</feature>
<dbReference type="HAMAP" id="MF_00235">
    <property type="entry name" value="Adenylate_kinase_Adk"/>
    <property type="match status" value="1"/>
</dbReference>
<dbReference type="InterPro" id="IPR007862">
    <property type="entry name" value="Adenylate_kinase_lid-dom"/>
</dbReference>
<keyword evidence="5 7" id="KW-0067">ATP-binding</keyword>
<dbReference type="EC" id="2.7.4.3" evidence="5 7"/>
<keyword evidence="3 5" id="KW-0547">Nucleotide-binding</keyword>
<comment type="subunit">
    <text evidence="5 7">Monomer.</text>
</comment>
<evidence type="ECO:0000256" key="3">
    <source>
        <dbReference type="ARBA" id="ARBA00022741"/>
    </source>
</evidence>
<dbReference type="InterPro" id="IPR006259">
    <property type="entry name" value="Adenyl_kin_sub"/>
</dbReference>
<reference evidence="9" key="1">
    <citation type="submission" date="2022-08" db="EMBL/GenBank/DDBJ databases">
        <title>Alicyclobacillus dauci DSM2870, complete genome.</title>
        <authorList>
            <person name="Wang Q."/>
            <person name="Cai R."/>
            <person name="Wang Z."/>
        </authorList>
    </citation>
    <scope>NUCLEOTIDE SEQUENCE</scope>
    <source>
        <strain evidence="9">DSM 28700</strain>
    </source>
</reference>
<feature type="region of interest" description="NMP" evidence="5">
    <location>
        <begin position="30"/>
        <end position="59"/>
    </location>
</feature>
<dbReference type="Pfam" id="PF00406">
    <property type="entry name" value="ADK"/>
    <property type="match status" value="1"/>
</dbReference>
<feature type="binding site" evidence="5">
    <location>
        <position position="36"/>
    </location>
    <ligand>
        <name>AMP</name>
        <dbReference type="ChEBI" id="CHEBI:456215"/>
    </ligand>
</feature>
<comment type="similarity">
    <text evidence="5 6">Belongs to the adenylate kinase family.</text>
</comment>
<dbReference type="EMBL" id="CP104064">
    <property type="protein sequence ID" value="WAH37411.1"/>
    <property type="molecule type" value="Genomic_DNA"/>
</dbReference>
<feature type="binding site" evidence="5">
    <location>
        <begin position="136"/>
        <end position="137"/>
    </location>
    <ligand>
        <name>ATP</name>
        <dbReference type="ChEBI" id="CHEBI:30616"/>
    </ligand>
</feature>
<keyword evidence="5" id="KW-0479">Metal-binding</keyword>
<feature type="binding site" evidence="5">
    <location>
        <position position="153"/>
    </location>
    <ligand>
        <name>Zn(2+)</name>
        <dbReference type="ChEBI" id="CHEBI:29105"/>
        <note>structural</note>
    </ligand>
</feature>
<feature type="binding site" evidence="5">
    <location>
        <begin position="57"/>
        <end position="59"/>
    </location>
    <ligand>
        <name>AMP</name>
        <dbReference type="ChEBI" id="CHEBI:456215"/>
    </ligand>
</feature>
<dbReference type="NCBIfam" id="TIGR01351">
    <property type="entry name" value="adk"/>
    <property type="match status" value="1"/>
</dbReference>
<dbReference type="GO" id="GO:0004017">
    <property type="term" value="F:AMP kinase activity"/>
    <property type="evidence" value="ECO:0007669"/>
    <property type="project" value="UniProtKB-EC"/>
</dbReference>
<dbReference type="InterPro" id="IPR000850">
    <property type="entry name" value="Adenylat/UMP-CMP_kin"/>
</dbReference>
<dbReference type="Pfam" id="PF05191">
    <property type="entry name" value="ADK_lid"/>
    <property type="match status" value="1"/>
</dbReference>
<feature type="binding site" evidence="5">
    <location>
        <position position="133"/>
    </location>
    <ligand>
        <name>Zn(2+)</name>
        <dbReference type="ChEBI" id="CHEBI:29105"/>
        <note>structural</note>
    </ligand>
</feature>
<keyword evidence="1 5" id="KW-0808">Transferase</keyword>
<comment type="function">
    <text evidence="5">Catalyzes the reversible transfer of the terminal phosphate group between ATP and AMP. Plays an important role in cellular energy homeostasis and in adenine nucleotide metabolism.</text>
</comment>
<keyword evidence="4 5" id="KW-0418">Kinase</keyword>
<dbReference type="PANTHER" id="PTHR23359">
    <property type="entry name" value="NUCLEOTIDE KINASE"/>
    <property type="match status" value="1"/>
</dbReference>
<feature type="binding site" evidence="5">
    <location>
        <position position="150"/>
    </location>
    <ligand>
        <name>Zn(2+)</name>
        <dbReference type="ChEBI" id="CHEBI:29105"/>
        <note>structural</note>
    </ligand>
</feature>
<feature type="region of interest" description="LID" evidence="5">
    <location>
        <begin position="126"/>
        <end position="163"/>
    </location>
</feature>
<dbReference type="CDD" id="cd01428">
    <property type="entry name" value="ADK"/>
    <property type="match status" value="1"/>
</dbReference>
<evidence type="ECO:0000313" key="10">
    <source>
        <dbReference type="Proteomes" id="UP001164803"/>
    </source>
</evidence>
<keyword evidence="2 5" id="KW-0545">Nucleotide biosynthesis</keyword>
<gene>
    <name evidence="5" type="primary">adk</name>
    <name evidence="9" type="ORF">NZD86_02400</name>
</gene>
<dbReference type="NCBIfam" id="NF011100">
    <property type="entry name" value="PRK14527.1"/>
    <property type="match status" value="1"/>
</dbReference>
<dbReference type="InterPro" id="IPR033690">
    <property type="entry name" value="Adenylat_kinase_CS"/>
</dbReference>
<proteinExistence type="inferred from homology"/>
<comment type="domain">
    <text evidence="5">Consists of three domains, a large central CORE domain and two small peripheral domains, NMPbind and LID, which undergo movements during catalysis. The LID domain closes over the site of phosphoryl transfer upon ATP binding. Assembling and dissambling the active center during each catalytic cycle provides an effective means to prevent ATP hydrolysis. Some bacteria have evolved a zinc-coordinating structure that stabilizes the LID domain.</text>
</comment>
<evidence type="ECO:0000256" key="7">
    <source>
        <dbReference type="RuleBase" id="RU003331"/>
    </source>
</evidence>
<feature type="binding site" evidence="5">
    <location>
        <begin position="10"/>
        <end position="15"/>
    </location>
    <ligand>
        <name>ATP</name>
        <dbReference type="ChEBI" id="CHEBI:30616"/>
    </ligand>
</feature>
<feature type="binding site" evidence="5">
    <location>
        <position position="130"/>
    </location>
    <ligand>
        <name>Zn(2+)</name>
        <dbReference type="ChEBI" id="CHEBI:29105"/>
        <note>structural</note>
    </ligand>
</feature>
<evidence type="ECO:0000256" key="6">
    <source>
        <dbReference type="RuleBase" id="RU003330"/>
    </source>
</evidence>
<comment type="pathway">
    <text evidence="5">Purine metabolism; AMP biosynthesis via salvage pathway; AMP from ADP: step 1/1.</text>
</comment>
<evidence type="ECO:0000256" key="2">
    <source>
        <dbReference type="ARBA" id="ARBA00022727"/>
    </source>
</evidence>
<evidence type="ECO:0000259" key="8">
    <source>
        <dbReference type="Pfam" id="PF05191"/>
    </source>
</evidence>
<feature type="binding site" evidence="5">
    <location>
        <position position="171"/>
    </location>
    <ligand>
        <name>AMP</name>
        <dbReference type="ChEBI" id="CHEBI:456215"/>
    </ligand>
</feature>